<dbReference type="InterPro" id="IPR014284">
    <property type="entry name" value="RNA_pol_sigma-70_dom"/>
</dbReference>
<dbReference type="GO" id="GO:0006352">
    <property type="term" value="P:DNA-templated transcription initiation"/>
    <property type="evidence" value="ECO:0007669"/>
    <property type="project" value="InterPro"/>
</dbReference>
<evidence type="ECO:0000259" key="7">
    <source>
        <dbReference type="Pfam" id="PF04542"/>
    </source>
</evidence>
<comment type="similarity">
    <text evidence="1 6">Belongs to the sigma-70 factor family. ECF subfamily.</text>
</comment>
<evidence type="ECO:0000256" key="5">
    <source>
        <dbReference type="ARBA" id="ARBA00023163"/>
    </source>
</evidence>
<keyword evidence="5 6" id="KW-0804">Transcription</keyword>
<dbReference type="Proteomes" id="UP000476064">
    <property type="component" value="Chromosome"/>
</dbReference>
<evidence type="ECO:0000313" key="9">
    <source>
        <dbReference type="EMBL" id="QHT63795.1"/>
    </source>
</evidence>
<dbReference type="PANTHER" id="PTHR43133:SF46">
    <property type="entry name" value="RNA POLYMERASE SIGMA-70 FACTOR ECF SUBFAMILY"/>
    <property type="match status" value="1"/>
</dbReference>
<dbReference type="CDD" id="cd06171">
    <property type="entry name" value="Sigma70_r4"/>
    <property type="match status" value="1"/>
</dbReference>
<dbReference type="Pfam" id="PF04542">
    <property type="entry name" value="Sigma70_r2"/>
    <property type="match status" value="1"/>
</dbReference>
<dbReference type="Gene3D" id="1.10.10.10">
    <property type="entry name" value="Winged helix-like DNA-binding domain superfamily/Winged helix DNA-binding domain"/>
    <property type="match status" value="1"/>
</dbReference>
<dbReference type="InterPro" id="IPR013324">
    <property type="entry name" value="RNA_pol_sigma_r3/r4-like"/>
</dbReference>
<dbReference type="SUPFAM" id="SSF88659">
    <property type="entry name" value="Sigma3 and sigma4 domains of RNA polymerase sigma factors"/>
    <property type="match status" value="1"/>
</dbReference>
<dbReference type="InterPro" id="IPR000838">
    <property type="entry name" value="RNA_pol_sigma70_ECF_CS"/>
</dbReference>
<dbReference type="Pfam" id="PF08281">
    <property type="entry name" value="Sigma70_r4_2"/>
    <property type="match status" value="1"/>
</dbReference>
<feature type="domain" description="RNA polymerase sigma-70 region 2" evidence="7">
    <location>
        <begin position="22"/>
        <end position="84"/>
    </location>
</feature>
<keyword evidence="3 6" id="KW-0731">Sigma factor</keyword>
<dbReference type="GO" id="GO:0003677">
    <property type="term" value="F:DNA binding"/>
    <property type="evidence" value="ECO:0007669"/>
    <property type="project" value="UniProtKB-KW"/>
</dbReference>
<gene>
    <name evidence="9" type="ORF">GXP70_07570</name>
</gene>
<evidence type="ECO:0000259" key="8">
    <source>
        <dbReference type="Pfam" id="PF08281"/>
    </source>
</evidence>
<dbReference type="InterPro" id="IPR013249">
    <property type="entry name" value="RNA_pol_sigma70_r4_t2"/>
</dbReference>
<accession>A0A6C0G7S7</accession>
<dbReference type="GO" id="GO:0016987">
    <property type="term" value="F:sigma factor activity"/>
    <property type="evidence" value="ECO:0007669"/>
    <property type="project" value="UniProtKB-KW"/>
</dbReference>
<dbReference type="Gene3D" id="1.10.1740.10">
    <property type="match status" value="1"/>
</dbReference>
<keyword evidence="2 6" id="KW-0805">Transcription regulation</keyword>
<keyword evidence="10" id="KW-1185">Reference proteome</keyword>
<sequence>MESDYLKHVMEMDAGALRDTMDRYGQDVWNYAFFLTGARDLADDIAQDVFIKAYYRIGSYRGQSSFKTWLLAITRNTAFSYRRSAFLRKVKLLPHAAETGTAASAENEYLDAHYTDEIWDIIMALPARYREVLVLDIRYGLTGEEIAALLGIAHGTVKSRLHRARAKVQRQL</sequence>
<dbReference type="InterPro" id="IPR039425">
    <property type="entry name" value="RNA_pol_sigma-70-like"/>
</dbReference>
<dbReference type="RefSeq" id="WP_162360354.1">
    <property type="nucleotide sequence ID" value="NZ_CP048209.1"/>
</dbReference>
<evidence type="ECO:0000313" key="10">
    <source>
        <dbReference type="Proteomes" id="UP000476064"/>
    </source>
</evidence>
<dbReference type="EMBL" id="CP048209">
    <property type="protein sequence ID" value="QHT63795.1"/>
    <property type="molecule type" value="Genomic_DNA"/>
</dbReference>
<dbReference type="InterPro" id="IPR013325">
    <property type="entry name" value="RNA_pol_sigma_r2"/>
</dbReference>
<evidence type="ECO:0000256" key="6">
    <source>
        <dbReference type="RuleBase" id="RU000716"/>
    </source>
</evidence>
<dbReference type="GO" id="GO:0006950">
    <property type="term" value="P:response to stress"/>
    <property type="evidence" value="ECO:0007669"/>
    <property type="project" value="UniProtKB-ARBA"/>
</dbReference>
<evidence type="ECO:0000256" key="2">
    <source>
        <dbReference type="ARBA" id="ARBA00023015"/>
    </source>
</evidence>
<feature type="domain" description="RNA polymerase sigma factor 70 region 4 type 2" evidence="8">
    <location>
        <begin position="116"/>
        <end position="167"/>
    </location>
</feature>
<evidence type="ECO:0000256" key="1">
    <source>
        <dbReference type="ARBA" id="ARBA00010641"/>
    </source>
</evidence>
<dbReference type="InterPro" id="IPR036388">
    <property type="entry name" value="WH-like_DNA-bd_sf"/>
</dbReference>
<dbReference type="PROSITE" id="PS01063">
    <property type="entry name" value="SIGMA70_ECF"/>
    <property type="match status" value="1"/>
</dbReference>
<name>A0A6C0G7S7_9BACL</name>
<dbReference type="AlphaFoldDB" id="A0A6C0G7S7"/>
<evidence type="ECO:0000256" key="4">
    <source>
        <dbReference type="ARBA" id="ARBA00023125"/>
    </source>
</evidence>
<dbReference type="InterPro" id="IPR007627">
    <property type="entry name" value="RNA_pol_sigma70_r2"/>
</dbReference>
<reference evidence="9 10" key="1">
    <citation type="submission" date="2020-01" db="EMBL/GenBank/DDBJ databases">
        <title>Paenibacillus sp. nov., isolated from tomato rhizosphere.</title>
        <authorList>
            <person name="Weon H.-Y."/>
            <person name="Lee S.A."/>
        </authorList>
    </citation>
    <scope>NUCLEOTIDE SEQUENCE [LARGE SCALE GENOMIC DNA]</scope>
    <source>
        <strain evidence="9 10">12200R-189</strain>
    </source>
</reference>
<dbReference type="SUPFAM" id="SSF88946">
    <property type="entry name" value="Sigma2 domain of RNA polymerase sigma factors"/>
    <property type="match status" value="1"/>
</dbReference>
<proteinExistence type="inferred from homology"/>
<dbReference type="NCBIfam" id="TIGR02937">
    <property type="entry name" value="sigma70-ECF"/>
    <property type="match status" value="1"/>
</dbReference>
<organism evidence="9 10">
    <name type="scientific">Paenibacillus lycopersici</name>
    <dbReference type="NCBI Taxonomy" id="2704462"/>
    <lineage>
        <taxon>Bacteria</taxon>
        <taxon>Bacillati</taxon>
        <taxon>Bacillota</taxon>
        <taxon>Bacilli</taxon>
        <taxon>Bacillales</taxon>
        <taxon>Paenibacillaceae</taxon>
        <taxon>Paenibacillus</taxon>
    </lineage>
</organism>
<keyword evidence="4 6" id="KW-0238">DNA-binding</keyword>
<protein>
    <recommendedName>
        <fullName evidence="6">RNA polymerase sigma factor</fullName>
    </recommendedName>
</protein>
<dbReference type="PANTHER" id="PTHR43133">
    <property type="entry name" value="RNA POLYMERASE ECF-TYPE SIGMA FACTO"/>
    <property type="match status" value="1"/>
</dbReference>
<dbReference type="KEGG" id="plyc:GXP70_07570"/>
<evidence type="ECO:0000256" key="3">
    <source>
        <dbReference type="ARBA" id="ARBA00023082"/>
    </source>
</evidence>